<evidence type="ECO:0000313" key="13">
    <source>
        <dbReference type="Proteomes" id="UP000238164"/>
    </source>
</evidence>
<reference evidence="12 13" key="1">
    <citation type="submission" date="2018-02" db="EMBL/GenBank/DDBJ databases">
        <authorList>
            <person name="Cohen D.B."/>
            <person name="Kent A.D."/>
        </authorList>
    </citation>
    <scope>NUCLEOTIDE SEQUENCE [LARGE SCALE GENOMIC DNA]</scope>
    <source>
        <strain evidence="12">1</strain>
    </source>
</reference>
<dbReference type="Pfam" id="PF16901">
    <property type="entry name" value="DAO_C"/>
    <property type="match status" value="1"/>
</dbReference>
<dbReference type="PANTHER" id="PTHR11985">
    <property type="entry name" value="GLYCEROL-3-PHOSPHATE DEHYDROGENASE"/>
    <property type="match status" value="1"/>
</dbReference>
<keyword evidence="8 12" id="KW-0560">Oxidoreductase</keyword>
<keyword evidence="13" id="KW-1185">Reference proteome</keyword>
<proteinExistence type="inferred from homology"/>
<dbReference type="GO" id="GO:0005737">
    <property type="term" value="C:cytoplasm"/>
    <property type="evidence" value="ECO:0007669"/>
    <property type="project" value="UniProtKB-SubCell"/>
</dbReference>
<evidence type="ECO:0000256" key="8">
    <source>
        <dbReference type="ARBA" id="ARBA00023002"/>
    </source>
</evidence>
<comment type="similarity">
    <text evidence="2">Belongs to the FAD-dependent glycerol-3-phosphate dehydrogenase family.</text>
</comment>
<name>A0A2N9JLE8_9ACTN</name>
<dbReference type="FunFam" id="1.10.8.870:FF:000003">
    <property type="entry name" value="Glycerol-3-phosphate dehydrogenase"/>
    <property type="match status" value="1"/>
</dbReference>
<comment type="catalytic activity">
    <reaction evidence="9">
        <text>a quinone + sn-glycerol 3-phosphate = dihydroxyacetone phosphate + a quinol</text>
        <dbReference type="Rhea" id="RHEA:18977"/>
        <dbReference type="ChEBI" id="CHEBI:24646"/>
        <dbReference type="ChEBI" id="CHEBI:57597"/>
        <dbReference type="ChEBI" id="CHEBI:57642"/>
        <dbReference type="ChEBI" id="CHEBI:132124"/>
        <dbReference type="EC" id="1.1.5.3"/>
    </reaction>
</comment>
<evidence type="ECO:0000259" key="11">
    <source>
        <dbReference type="Pfam" id="PF16901"/>
    </source>
</evidence>
<evidence type="ECO:0000256" key="3">
    <source>
        <dbReference type="ARBA" id="ARBA00013029"/>
    </source>
</evidence>
<feature type="compositionally biased region" description="Low complexity" evidence="10">
    <location>
        <begin position="161"/>
        <end position="170"/>
    </location>
</feature>
<dbReference type="GO" id="GO:0046168">
    <property type="term" value="P:glycerol-3-phosphate catabolic process"/>
    <property type="evidence" value="ECO:0007669"/>
    <property type="project" value="TreeGrafter"/>
</dbReference>
<dbReference type="AlphaFoldDB" id="A0A2N9JLE8"/>
<feature type="region of interest" description="Disordered" evidence="10">
    <location>
        <begin position="149"/>
        <end position="179"/>
    </location>
</feature>
<gene>
    <name evidence="12" type="ORF">MPLG2_3566</name>
</gene>
<evidence type="ECO:0000256" key="7">
    <source>
        <dbReference type="ARBA" id="ARBA00022827"/>
    </source>
</evidence>
<keyword evidence="7" id="KW-0274">FAD</keyword>
<dbReference type="InterPro" id="IPR038299">
    <property type="entry name" value="DAO_C_sf"/>
</dbReference>
<keyword evidence="5" id="KW-0285">Flavoprotein</keyword>
<evidence type="ECO:0000256" key="6">
    <source>
        <dbReference type="ARBA" id="ARBA00022798"/>
    </source>
</evidence>
<evidence type="ECO:0000256" key="2">
    <source>
        <dbReference type="ARBA" id="ARBA00007330"/>
    </source>
</evidence>
<dbReference type="PANTHER" id="PTHR11985:SF31">
    <property type="entry name" value="GLYCEROL-3-PHOSPHATE DEHYDROGENASE 2"/>
    <property type="match status" value="1"/>
</dbReference>
<dbReference type="InterPro" id="IPR031656">
    <property type="entry name" value="DAO_C"/>
</dbReference>
<evidence type="ECO:0000256" key="9">
    <source>
        <dbReference type="ARBA" id="ARBA00049055"/>
    </source>
</evidence>
<comment type="subcellular location">
    <subcellularLocation>
        <location evidence="1">Cytoplasm</location>
    </subcellularLocation>
</comment>
<evidence type="ECO:0000313" key="12">
    <source>
        <dbReference type="EMBL" id="SPD88596.1"/>
    </source>
</evidence>
<dbReference type="GO" id="GO:0006071">
    <property type="term" value="P:glycerol metabolic process"/>
    <property type="evidence" value="ECO:0007669"/>
    <property type="project" value="UniProtKB-KW"/>
</dbReference>
<sequence length="179" mass="19702">MKQPARHPDRHNDYVNGSVALLLTVQSLSAQADTVGAEFGWDGRRVRHLLDRYGSEIHTLMALCREQADLAEPLQHAPDYLRAEIAYGCTHEGALHLEDLLTHRTRLTYEIADSGLAALPEIAVLAAPRLGWNDERRDAEIRAYTERVEAERAASEQPDDASAAEARAAAPEVVDVTVG</sequence>
<dbReference type="KEGG" id="mgg:MPLG2_3566"/>
<dbReference type="GO" id="GO:0004368">
    <property type="term" value="F:glycerol-3-phosphate dehydrogenase (quinone) activity"/>
    <property type="evidence" value="ECO:0007669"/>
    <property type="project" value="UniProtKB-EC"/>
</dbReference>
<accession>A0A2N9JLE8</accession>
<keyword evidence="4" id="KW-0963">Cytoplasm</keyword>
<evidence type="ECO:0000256" key="4">
    <source>
        <dbReference type="ARBA" id="ARBA00022490"/>
    </source>
</evidence>
<dbReference type="Proteomes" id="UP000238164">
    <property type="component" value="Chromosome 1"/>
</dbReference>
<dbReference type="EC" id="1.1.5.3" evidence="3"/>
<evidence type="ECO:0000256" key="10">
    <source>
        <dbReference type="SAM" id="MobiDB-lite"/>
    </source>
</evidence>
<dbReference type="EMBL" id="LT985188">
    <property type="protein sequence ID" value="SPD88596.1"/>
    <property type="molecule type" value="Genomic_DNA"/>
</dbReference>
<keyword evidence="6" id="KW-0319">Glycerol metabolism</keyword>
<protein>
    <recommendedName>
        <fullName evidence="3">glycerol-3-phosphate dehydrogenase</fullName>
        <ecNumber evidence="3">1.1.5.3</ecNumber>
    </recommendedName>
</protein>
<feature type="domain" description="Alpha-glycerophosphate oxidase C-terminal" evidence="11">
    <location>
        <begin position="30"/>
        <end position="137"/>
    </location>
</feature>
<evidence type="ECO:0000256" key="1">
    <source>
        <dbReference type="ARBA" id="ARBA00004496"/>
    </source>
</evidence>
<dbReference type="Gene3D" id="1.10.8.870">
    <property type="entry name" value="Alpha-glycerophosphate oxidase, cap domain"/>
    <property type="match status" value="1"/>
</dbReference>
<evidence type="ECO:0000256" key="5">
    <source>
        <dbReference type="ARBA" id="ARBA00022630"/>
    </source>
</evidence>
<organism evidence="12 13">
    <name type="scientific">Micropruina glycogenica</name>
    <dbReference type="NCBI Taxonomy" id="75385"/>
    <lineage>
        <taxon>Bacteria</taxon>
        <taxon>Bacillati</taxon>
        <taxon>Actinomycetota</taxon>
        <taxon>Actinomycetes</taxon>
        <taxon>Propionibacteriales</taxon>
        <taxon>Nocardioidaceae</taxon>
        <taxon>Micropruina</taxon>
    </lineage>
</organism>
<dbReference type="InterPro" id="IPR000447">
    <property type="entry name" value="G3P_DH_FAD-dep"/>
</dbReference>